<dbReference type="InterPro" id="IPR017781">
    <property type="entry name" value="ABC_transptr_urea_ATP-bd_UrtD"/>
</dbReference>
<dbReference type="InterPro" id="IPR003439">
    <property type="entry name" value="ABC_transporter-like_ATP-bd"/>
</dbReference>
<evidence type="ECO:0000256" key="1">
    <source>
        <dbReference type="ARBA" id="ARBA00022448"/>
    </source>
</evidence>
<dbReference type="Pfam" id="PF12399">
    <property type="entry name" value="BCA_ABC_TP_C"/>
    <property type="match status" value="1"/>
</dbReference>
<dbReference type="CDD" id="cd03219">
    <property type="entry name" value="ABC_Mj1267_LivG_branched"/>
    <property type="match status" value="1"/>
</dbReference>
<dbReference type="InterPro" id="IPR003593">
    <property type="entry name" value="AAA+_ATPase"/>
</dbReference>
<sequence>MTTAHEGLLSLREATVSFHGFVAVDHLDLDVGAGELRCLIGPNGAGKTTTLDLICGKSKITSGEISFKGAPIHMLNEFQIARTGIGRKFQVPSVFRQLSVRENLCIGRSRNPGVLHNLFQFGLSTDREWLEEIAVLVGLQDEMETLAAHLSHGQTQWLEIALILAQNPALILMDEPTAGMTAHETTKTAMLFNRLRGKHTLIVVEHDMGFVRDIAETISVMHQGKLLAQGSTEEVSHDPRVREAYLGSGGIGHA</sequence>
<dbReference type="RefSeq" id="WP_116624570.1">
    <property type="nucleotide sequence ID" value="NZ_QURN01000010.1"/>
</dbReference>
<dbReference type="GO" id="GO:0005886">
    <property type="term" value="C:plasma membrane"/>
    <property type="evidence" value="ECO:0007669"/>
    <property type="project" value="TreeGrafter"/>
</dbReference>
<evidence type="ECO:0000313" key="6">
    <source>
        <dbReference type="Proteomes" id="UP000262379"/>
    </source>
</evidence>
<reference evidence="6" key="1">
    <citation type="submission" date="2018-08" db="EMBL/GenBank/DDBJ databases">
        <authorList>
            <person name="Im W.T."/>
        </authorList>
    </citation>
    <scope>NUCLEOTIDE SEQUENCE [LARGE SCALE GENOMIC DNA]</scope>
    <source>
        <strain evidence="6">LA-28</strain>
    </source>
</reference>
<comment type="caution">
    <text evidence="5">The sequence shown here is derived from an EMBL/GenBank/DDBJ whole genome shotgun (WGS) entry which is preliminary data.</text>
</comment>
<dbReference type="InterPro" id="IPR032823">
    <property type="entry name" value="BCA_ABC_TP_C"/>
</dbReference>
<feature type="domain" description="ABC transporter" evidence="4">
    <location>
        <begin position="9"/>
        <end position="248"/>
    </location>
</feature>
<dbReference type="EMBL" id="QURN01000010">
    <property type="protein sequence ID" value="RFC66989.1"/>
    <property type="molecule type" value="Genomic_DNA"/>
</dbReference>
<dbReference type="NCBIfam" id="TIGR03411">
    <property type="entry name" value="urea_trans_UrtD"/>
    <property type="match status" value="1"/>
</dbReference>
<dbReference type="PANTHER" id="PTHR45772">
    <property type="entry name" value="CONSERVED COMPONENT OF ABC TRANSPORTER FOR NATURAL AMINO ACIDS-RELATED"/>
    <property type="match status" value="1"/>
</dbReference>
<dbReference type="InterPro" id="IPR027417">
    <property type="entry name" value="P-loop_NTPase"/>
</dbReference>
<evidence type="ECO:0000256" key="3">
    <source>
        <dbReference type="ARBA" id="ARBA00022840"/>
    </source>
</evidence>
<keyword evidence="1" id="KW-0813">Transport</keyword>
<dbReference type="Proteomes" id="UP000262379">
    <property type="component" value="Unassembled WGS sequence"/>
</dbReference>
<proteinExistence type="predicted"/>
<dbReference type="Gene3D" id="3.40.50.300">
    <property type="entry name" value="P-loop containing nucleotide triphosphate hydrolases"/>
    <property type="match status" value="1"/>
</dbReference>
<accession>A0A371XCM4</accession>
<organism evidence="5 6">
    <name type="scientific">Mesorhizobium denitrificans</name>
    <dbReference type="NCBI Taxonomy" id="2294114"/>
    <lineage>
        <taxon>Bacteria</taxon>
        <taxon>Pseudomonadati</taxon>
        <taxon>Pseudomonadota</taxon>
        <taxon>Alphaproteobacteria</taxon>
        <taxon>Hyphomicrobiales</taxon>
        <taxon>Phyllobacteriaceae</taxon>
        <taxon>Mesorhizobium</taxon>
    </lineage>
</organism>
<keyword evidence="3 5" id="KW-0067">ATP-binding</keyword>
<dbReference type="Pfam" id="PF00005">
    <property type="entry name" value="ABC_tran"/>
    <property type="match status" value="1"/>
</dbReference>
<protein>
    <submittedName>
        <fullName evidence="5">Urea ABC transporter ATP-binding protein UrtD</fullName>
    </submittedName>
</protein>
<dbReference type="PANTHER" id="PTHR45772:SF8">
    <property type="entry name" value="HIGH-AFFINITY BRANCHED-CHAIN AMINO ACID TRANSPORT ATP-BINDING PROTEIN"/>
    <property type="match status" value="1"/>
</dbReference>
<keyword evidence="2" id="KW-0547">Nucleotide-binding</keyword>
<evidence type="ECO:0000313" key="5">
    <source>
        <dbReference type="EMBL" id="RFC66989.1"/>
    </source>
</evidence>
<dbReference type="AlphaFoldDB" id="A0A371XCM4"/>
<gene>
    <name evidence="5" type="primary">urtD</name>
    <name evidence="5" type="ORF">DY251_14225</name>
</gene>
<dbReference type="SUPFAM" id="SSF52540">
    <property type="entry name" value="P-loop containing nucleoside triphosphate hydrolases"/>
    <property type="match status" value="1"/>
</dbReference>
<keyword evidence="6" id="KW-1185">Reference proteome</keyword>
<dbReference type="GO" id="GO:0005524">
    <property type="term" value="F:ATP binding"/>
    <property type="evidence" value="ECO:0007669"/>
    <property type="project" value="UniProtKB-KW"/>
</dbReference>
<evidence type="ECO:0000259" key="4">
    <source>
        <dbReference type="PROSITE" id="PS50893"/>
    </source>
</evidence>
<dbReference type="SMART" id="SM00382">
    <property type="entry name" value="AAA"/>
    <property type="match status" value="1"/>
</dbReference>
<name>A0A371XCM4_9HYPH</name>
<dbReference type="PROSITE" id="PS50893">
    <property type="entry name" value="ABC_TRANSPORTER_2"/>
    <property type="match status" value="1"/>
</dbReference>
<dbReference type="InterPro" id="IPR051120">
    <property type="entry name" value="ABC_AA/LPS_Transport"/>
</dbReference>
<evidence type="ECO:0000256" key="2">
    <source>
        <dbReference type="ARBA" id="ARBA00022741"/>
    </source>
</evidence>
<dbReference type="GO" id="GO:0016887">
    <property type="term" value="F:ATP hydrolysis activity"/>
    <property type="evidence" value="ECO:0007669"/>
    <property type="project" value="InterPro"/>
</dbReference>